<evidence type="ECO:0000256" key="1">
    <source>
        <dbReference type="ARBA" id="ARBA00001946"/>
    </source>
</evidence>
<dbReference type="EMBL" id="FNMZ01000017">
    <property type="protein sequence ID" value="SDX97920.1"/>
    <property type="molecule type" value="Genomic_DNA"/>
</dbReference>
<evidence type="ECO:0000313" key="4">
    <source>
        <dbReference type="EMBL" id="SDX97920.1"/>
    </source>
</evidence>
<dbReference type="InterPro" id="IPR000086">
    <property type="entry name" value="NUDIX_hydrolase_dom"/>
</dbReference>
<dbReference type="GO" id="GO:0016787">
    <property type="term" value="F:hydrolase activity"/>
    <property type="evidence" value="ECO:0007669"/>
    <property type="project" value="UniProtKB-KW"/>
</dbReference>
<evidence type="ECO:0000259" key="3">
    <source>
        <dbReference type="PROSITE" id="PS51462"/>
    </source>
</evidence>
<evidence type="ECO:0000256" key="2">
    <source>
        <dbReference type="ARBA" id="ARBA00022801"/>
    </source>
</evidence>
<accession>A0A1H3G486</accession>
<organism evidence="4 5">
    <name type="scientific">Albimonas donghaensis</name>
    <dbReference type="NCBI Taxonomy" id="356660"/>
    <lineage>
        <taxon>Bacteria</taxon>
        <taxon>Pseudomonadati</taxon>
        <taxon>Pseudomonadota</taxon>
        <taxon>Alphaproteobacteria</taxon>
        <taxon>Rhodobacterales</taxon>
        <taxon>Paracoccaceae</taxon>
        <taxon>Albimonas</taxon>
    </lineage>
</organism>
<dbReference type="PANTHER" id="PTHR43046">
    <property type="entry name" value="GDP-MANNOSE MANNOSYL HYDROLASE"/>
    <property type="match status" value="1"/>
</dbReference>
<dbReference type="Pfam" id="PF00293">
    <property type="entry name" value="NUDIX"/>
    <property type="match status" value="1"/>
</dbReference>
<dbReference type="Gene3D" id="3.90.79.10">
    <property type="entry name" value="Nucleoside Triphosphate Pyrophosphohydrolase"/>
    <property type="match status" value="1"/>
</dbReference>
<dbReference type="OrthoDB" id="9816040at2"/>
<reference evidence="4 5" key="1">
    <citation type="submission" date="2016-10" db="EMBL/GenBank/DDBJ databases">
        <authorList>
            <person name="de Groot N.N."/>
        </authorList>
    </citation>
    <scope>NUCLEOTIDE SEQUENCE [LARGE SCALE GENOMIC DNA]</scope>
    <source>
        <strain evidence="4 5">DSM 17890</strain>
    </source>
</reference>
<gene>
    <name evidence="4" type="ORF">SAMN05444336_1177</name>
</gene>
<keyword evidence="5" id="KW-1185">Reference proteome</keyword>
<sequence>MRRFGESWRASAPYRDRPGAYALILRDDGQVLLAATPNKGESLLLPGGGIDPGESTLQALHREVREETGWSIAPIRRLGAWQRYCYMPDYGFWARKVCHVYLCRPGLRKGPPSEPDHVPVWAPLPVAALRLSLSGERWHAARFAAGLI</sequence>
<keyword evidence="2" id="KW-0378">Hydrolase</keyword>
<dbReference type="SUPFAM" id="SSF55811">
    <property type="entry name" value="Nudix"/>
    <property type="match status" value="1"/>
</dbReference>
<feature type="domain" description="Nudix hydrolase" evidence="3">
    <location>
        <begin position="15"/>
        <end position="145"/>
    </location>
</feature>
<dbReference type="PROSITE" id="PS51462">
    <property type="entry name" value="NUDIX"/>
    <property type="match status" value="1"/>
</dbReference>
<dbReference type="PROSITE" id="PS00893">
    <property type="entry name" value="NUDIX_BOX"/>
    <property type="match status" value="1"/>
</dbReference>
<dbReference type="InterPro" id="IPR020084">
    <property type="entry name" value="NUDIX_hydrolase_CS"/>
</dbReference>
<dbReference type="Proteomes" id="UP000199118">
    <property type="component" value="Unassembled WGS sequence"/>
</dbReference>
<dbReference type="InterPro" id="IPR015797">
    <property type="entry name" value="NUDIX_hydrolase-like_dom_sf"/>
</dbReference>
<protein>
    <submittedName>
        <fullName evidence="4">8-oxo-dGTP diphosphatase</fullName>
    </submittedName>
</protein>
<dbReference type="PANTHER" id="PTHR43046:SF2">
    <property type="entry name" value="8-OXO-DGTP DIPHOSPHATASE-RELATED"/>
    <property type="match status" value="1"/>
</dbReference>
<dbReference type="AlphaFoldDB" id="A0A1H3G486"/>
<dbReference type="STRING" id="356660.SAMN05444336_1177"/>
<evidence type="ECO:0000313" key="5">
    <source>
        <dbReference type="Proteomes" id="UP000199118"/>
    </source>
</evidence>
<comment type="cofactor">
    <cofactor evidence="1">
        <name>Mg(2+)</name>
        <dbReference type="ChEBI" id="CHEBI:18420"/>
    </cofactor>
</comment>
<proteinExistence type="predicted"/>
<name>A0A1H3G486_9RHOB</name>
<dbReference type="RefSeq" id="WP_092685647.1">
    <property type="nucleotide sequence ID" value="NZ_FNMZ01000017.1"/>
</dbReference>